<dbReference type="FunFam" id="1.10.1520.10:FF:000001">
    <property type="entry name" value="Ribonuclease 3"/>
    <property type="match status" value="1"/>
</dbReference>
<keyword evidence="14 15" id="KW-0694">RNA-binding</keyword>
<evidence type="ECO:0000256" key="14">
    <source>
        <dbReference type="ARBA" id="ARBA00022884"/>
    </source>
</evidence>
<evidence type="ECO:0000256" key="12">
    <source>
        <dbReference type="ARBA" id="ARBA00022801"/>
    </source>
</evidence>
<protein>
    <recommendedName>
        <fullName evidence="15">Ribonuclease 3</fullName>
        <ecNumber evidence="15">3.1.26.3</ecNumber>
    </recommendedName>
    <alternativeName>
        <fullName evidence="15">Ribonuclease III</fullName>
        <shortName evidence="15">RNase III</shortName>
    </alternativeName>
</protein>
<dbReference type="Proteomes" id="UP000000378">
    <property type="component" value="Chromosome"/>
</dbReference>
<dbReference type="HAMAP" id="MF_00104">
    <property type="entry name" value="RNase_III"/>
    <property type="match status" value="1"/>
</dbReference>
<dbReference type="eggNOG" id="COG0571">
    <property type="taxonomic scope" value="Bacteria"/>
</dbReference>
<keyword evidence="12 15" id="KW-0378">Hydrolase</keyword>
<evidence type="ECO:0000259" key="17">
    <source>
        <dbReference type="PROSITE" id="PS50142"/>
    </source>
</evidence>
<sequence length="232" mass="26027">MSRKGKLAEQFKLANCIVEVDTGLLTKALTHPSYSQENEAVENNQRLEFLGDAVLNMVVAEYLYKNFPERPEGDLTRIRAKVVCEKALVKVANTLKVGEYLYLGRGEELSGGRKRNSILADTVEAVVGAVYLDQGLEYARDFILRYLAQDIHEVAEGNFYDYKSQLQELVQSRGKDNVTYAILEESGPAHDKTFIAGVFYRHKLLAQGVGKSKKEAEQKAAEKVLQMKVFEG</sequence>
<evidence type="ECO:0000256" key="10">
    <source>
        <dbReference type="ARBA" id="ARBA00022723"/>
    </source>
</evidence>
<comment type="cofactor">
    <cofactor evidence="15">
        <name>Mg(2+)</name>
        <dbReference type="ChEBI" id="CHEBI:18420"/>
    </cofactor>
</comment>
<dbReference type="GO" id="GO:0042802">
    <property type="term" value="F:identical protein binding"/>
    <property type="evidence" value="ECO:0007669"/>
    <property type="project" value="UniProtKB-ARBA"/>
</dbReference>
<dbReference type="EMBL" id="CP002048">
    <property type="protein sequence ID" value="ADI02060.1"/>
    <property type="molecule type" value="Genomic_DNA"/>
</dbReference>
<comment type="subunit">
    <text evidence="4 15">Homodimer.</text>
</comment>
<keyword evidence="19" id="KW-1185">Reference proteome</keyword>
<gene>
    <name evidence="15" type="primary">rnc</name>
    <name evidence="18" type="ordered locus">Slip_1289</name>
</gene>
<dbReference type="SMART" id="SM00358">
    <property type="entry name" value="DSRM"/>
    <property type="match status" value="1"/>
</dbReference>
<dbReference type="PROSITE" id="PS00517">
    <property type="entry name" value="RNASE_3_1"/>
    <property type="match status" value="1"/>
</dbReference>
<dbReference type="Pfam" id="PF14622">
    <property type="entry name" value="Ribonucleas_3_3"/>
    <property type="match status" value="1"/>
</dbReference>
<dbReference type="SUPFAM" id="SSF54768">
    <property type="entry name" value="dsRNA-binding domain-like"/>
    <property type="match status" value="1"/>
</dbReference>
<comment type="similarity">
    <text evidence="3">Belongs to the ribonuclease III family.</text>
</comment>
<comment type="catalytic activity">
    <reaction evidence="1 15">
        <text>Endonucleolytic cleavage to 5'-phosphomonoester.</text>
        <dbReference type="EC" id="3.1.26.3"/>
    </reaction>
</comment>
<comment type="subcellular location">
    <subcellularLocation>
        <location evidence="2 15">Cytoplasm</location>
    </subcellularLocation>
</comment>
<dbReference type="GO" id="GO:0046872">
    <property type="term" value="F:metal ion binding"/>
    <property type="evidence" value="ECO:0007669"/>
    <property type="project" value="UniProtKB-KW"/>
</dbReference>
<evidence type="ECO:0000259" key="16">
    <source>
        <dbReference type="PROSITE" id="PS50137"/>
    </source>
</evidence>
<dbReference type="HOGENOM" id="CLU_000907_1_3_9"/>
<dbReference type="GO" id="GO:0003725">
    <property type="term" value="F:double-stranded RNA binding"/>
    <property type="evidence" value="ECO:0007669"/>
    <property type="project" value="TreeGrafter"/>
</dbReference>
<dbReference type="GO" id="GO:0010468">
    <property type="term" value="P:regulation of gene expression"/>
    <property type="evidence" value="ECO:0007669"/>
    <property type="project" value="TreeGrafter"/>
</dbReference>
<reference evidence="18 19" key="2">
    <citation type="journal article" date="2010" name="Stand. Genomic Sci.">
        <title>Complete genome sequence of Syntrophothermus lipocalidus type strain (TGB-C1).</title>
        <authorList>
            <person name="Djao O.D."/>
            <person name="Zhang X."/>
            <person name="Lucas S."/>
            <person name="Lapidus A."/>
            <person name="Del Rio T.G."/>
            <person name="Nolan M."/>
            <person name="Tice H."/>
            <person name="Cheng J.F."/>
            <person name="Han C."/>
            <person name="Tapia R."/>
            <person name="Goodwin L."/>
            <person name="Pitluck S."/>
            <person name="Liolios K."/>
            <person name="Ivanova N."/>
            <person name="Mavromatis K."/>
            <person name="Mikhailova N."/>
            <person name="Ovchinnikova G."/>
            <person name="Pati A."/>
            <person name="Brambilla E."/>
            <person name="Chen A."/>
            <person name="Palaniappan K."/>
            <person name="Land M."/>
            <person name="Hauser L."/>
            <person name="Chang Y.J."/>
            <person name="Jeffries C.D."/>
            <person name="Rohde M."/>
            <person name="Sikorski J."/>
            <person name="Spring S."/>
            <person name="Goker M."/>
            <person name="Detter J.C."/>
            <person name="Woyke T."/>
            <person name="Bristow J."/>
            <person name="Eisen J.A."/>
            <person name="Markowitz V."/>
            <person name="Hugenholtz P."/>
            <person name="Kyrpides N.C."/>
            <person name="Klenk H.P."/>
        </authorList>
    </citation>
    <scope>NUCLEOTIDE SEQUENCE [LARGE SCALE GENOMIC DNA]</scope>
    <source>
        <strain evidence="19">DSM 12680 / TGB-C1</strain>
    </source>
</reference>
<dbReference type="Gene3D" id="1.10.1520.10">
    <property type="entry name" value="Ribonuclease III domain"/>
    <property type="match status" value="1"/>
</dbReference>
<dbReference type="GO" id="GO:0006397">
    <property type="term" value="P:mRNA processing"/>
    <property type="evidence" value="ECO:0007669"/>
    <property type="project" value="UniProtKB-UniRule"/>
</dbReference>
<evidence type="ECO:0000256" key="13">
    <source>
        <dbReference type="ARBA" id="ARBA00022842"/>
    </source>
</evidence>
<dbReference type="CDD" id="cd00593">
    <property type="entry name" value="RIBOc"/>
    <property type="match status" value="1"/>
</dbReference>
<dbReference type="SUPFAM" id="SSF69065">
    <property type="entry name" value="RNase III domain-like"/>
    <property type="match status" value="1"/>
</dbReference>
<dbReference type="PROSITE" id="PS50142">
    <property type="entry name" value="RNASE_3_2"/>
    <property type="match status" value="1"/>
</dbReference>
<dbReference type="GO" id="GO:0004525">
    <property type="term" value="F:ribonuclease III activity"/>
    <property type="evidence" value="ECO:0007669"/>
    <property type="project" value="UniProtKB-UniRule"/>
</dbReference>
<proteinExistence type="inferred from homology"/>
<dbReference type="SMART" id="SM00535">
    <property type="entry name" value="RIBOc"/>
    <property type="match status" value="1"/>
</dbReference>
<keyword evidence="15" id="KW-0699">rRNA-binding</keyword>
<dbReference type="PROSITE" id="PS50137">
    <property type="entry name" value="DS_RBD"/>
    <property type="match status" value="1"/>
</dbReference>
<dbReference type="PANTHER" id="PTHR11207:SF0">
    <property type="entry name" value="RIBONUCLEASE 3"/>
    <property type="match status" value="1"/>
</dbReference>
<feature type="active site" evidence="15">
    <location>
        <position position="124"/>
    </location>
</feature>
<keyword evidence="5 15" id="KW-0963">Cytoplasm</keyword>
<dbReference type="GO" id="GO:0006364">
    <property type="term" value="P:rRNA processing"/>
    <property type="evidence" value="ECO:0007669"/>
    <property type="project" value="UniProtKB-UniRule"/>
</dbReference>
<keyword evidence="10 15" id="KW-0479">Metal-binding</keyword>
<evidence type="ECO:0000256" key="5">
    <source>
        <dbReference type="ARBA" id="ARBA00022490"/>
    </source>
</evidence>
<dbReference type="PANTHER" id="PTHR11207">
    <property type="entry name" value="RIBONUCLEASE III"/>
    <property type="match status" value="1"/>
</dbReference>
<keyword evidence="9 15" id="KW-0540">Nuclease</keyword>
<evidence type="ECO:0000256" key="9">
    <source>
        <dbReference type="ARBA" id="ARBA00022722"/>
    </source>
</evidence>
<dbReference type="Gene3D" id="3.30.160.20">
    <property type="match status" value="1"/>
</dbReference>
<evidence type="ECO:0000256" key="11">
    <source>
        <dbReference type="ARBA" id="ARBA00022759"/>
    </source>
</evidence>
<dbReference type="GO" id="GO:0008033">
    <property type="term" value="P:tRNA processing"/>
    <property type="evidence" value="ECO:0007669"/>
    <property type="project" value="UniProtKB-KW"/>
</dbReference>
<dbReference type="InterPro" id="IPR011907">
    <property type="entry name" value="RNase_III"/>
</dbReference>
<feature type="binding site" evidence="15">
    <location>
        <position position="124"/>
    </location>
    <ligand>
        <name>Mg(2+)</name>
        <dbReference type="ChEBI" id="CHEBI:18420"/>
    </ligand>
</feature>
<evidence type="ECO:0000256" key="2">
    <source>
        <dbReference type="ARBA" id="ARBA00004496"/>
    </source>
</evidence>
<dbReference type="EC" id="3.1.26.3" evidence="15"/>
<dbReference type="InterPro" id="IPR000999">
    <property type="entry name" value="RNase_III_dom"/>
</dbReference>
<keyword evidence="13 15" id="KW-0460">Magnesium</keyword>
<feature type="binding site" evidence="15">
    <location>
        <position position="121"/>
    </location>
    <ligand>
        <name>Mg(2+)</name>
        <dbReference type="ChEBI" id="CHEBI:18420"/>
    </ligand>
</feature>
<keyword evidence="8 15" id="KW-0819">tRNA processing</keyword>
<dbReference type="InterPro" id="IPR014720">
    <property type="entry name" value="dsRBD_dom"/>
</dbReference>
<evidence type="ECO:0000256" key="3">
    <source>
        <dbReference type="ARBA" id="ARBA00010183"/>
    </source>
</evidence>
<evidence type="ECO:0000256" key="4">
    <source>
        <dbReference type="ARBA" id="ARBA00011738"/>
    </source>
</evidence>
<evidence type="ECO:0000256" key="6">
    <source>
        <dbReference type="ARBA" id="ARBA00022552"/>
    </source>
</evidence>
<evidence type="ECO:0000313" key="18">
    <source>
        <dbReference type="EMBL" id="ADI02060.1"/>
    </source>
</evidence>
<feature type="active site" evidence="15">
    <location>
        <position position="52"/>
    </location>
</feature>
<dbReference type="GO" id="GO:0019843">
    <property type="term" value="F:rRNA binding"/>
    <property type="evidence" value="ECO:0007669"/>
    <property type="project" value="UniProtKB-KW"/>
</dbReference>
<keyword evidence="11 15" id="KW-0255">Endonuclease</keyword>
<dbReference type="NCBIfam" id="TIGR02191">
    <property type="entry name" value="RNaseIII"/>
    <property type="match status" value="1"/>
</dbReference>
<evidence type="ECO:0000256" key="1">
    <source>
        <dbReference type="ARBA" id="ARBA00000109"/>
    </source>
</evidence>
<reference evidence="19" key="1">
    <citation type="journal article" date="2010" name="Stand. Genomic Sci.">
        <title>Complete genome sequence of Syntrophothermus lipocalidus type strain (TGB-C1T).</title>
        <authorList>
            <consortium name="US DOE Joint Genome Institute (JGI-PGF)"/>
            <person name="Djao O."/>
            <person name="Zhang X."/>
            <person name="Lucas S."/>
            <person name="Lapidus A."/>
            <person name="Glavina Del Rio T."/>
            <person name="Nolan M."/>
            <person name="Tice H."/>
            <person name="Cheng J."/>
            <person name="Han C."/>
            <person name="Tapia R."/>
            <person name="Goodwin L."/>
            <person name="Pitluck S."/>
            <person name="Liolios K."/>
            <person name="Ivanova N."/>
            <person name="Mavromatis K."/>
            <person name="Mikhailova N."/>
            <person name="Ovchinnikova G."/>
            <person name="Pati A."/>
            <person name="Brambilla E."/>
            <person name="Chen A."/>
            <person name="Palaniappan K."/>
            <person name="Land M."/>
            <person name="Hauser L."/>
            <person name="Chang Y."/>
            <person name="Jeffries C."/>
            <person name="Rohde M."/>
            <person name="Sikorski J."/>
            <person name="Spring S."/>
            <person name="Goker M."/>
            <person name="Detter J."/>
            <person name="Woyke T."/>
            <person name="Bristow J."/>
            <person name="Eisen J."/>
            <person name="Markowitz V."/>
            <person name="Hugenholtz P."/>
            <person name="Kyrpides N."/>
            <person name="Klenk H."/>
        </authorList>
    </citation>
    <scope>NUCLEOTIDE SEQUENCE [LARGE SCALE GENOMIC DNA]</scope>
    <source>
        <strain evidence="19">DSM 12680 / TGB-C1</strain>
    </source>
</reference>
<dbReference type="OrthoDB" id="9805026at2"/>
<dbReference type="Pfam" id="PF00035">
    <property type="entry name" value="dsrm"/>
    <property type="match status" value="1"/>
</dbReference>
<dbReference type="CDD" id="cd10845">
    <property type="entry name" value="DSRM_RNAse_III_family"/>
    <property type="match status" value="1"/>
</dbReference>
<dbReference type="KEGG" id="slp:Slip_1289"/>
<accession>D7CMX5</accession>
<evidence type="ECO:0000256" key="15">
    <source>
        <dbReference type="HAMAP-Rule" id="MF_00104"/>
    </source>
</evidence>
<evidence type="ECO:0000256" key="7">
    <source>
        <dbReference type="ARBA" id="ARBA00022664"/>
    </source>
</evidence>
<dbReference type="GO" id="GO:0005737">
    <property type="term" value="C:cytoplasm"/>
    <property type="evidence" value="ECO:0007669"/>
    <property type="project" value="UniProtKB-SubCell"/>
</dbReference>
<keyword evidence="7 15" id="KW-0507">mRNA processing</keyword>
<name>D7CMX5_SYNLT</name>
<dbReference type="STRING" id="643648.Slip_1289"/>
<evidence type="ECO:0000313" key="19">
    <source>
        <dbReference type="Proteomes" id="UP000000378"/>
    </source>
</evidence>
<evidence type="ECO:0000256" key="8">
    <source>
        <dbReference type="ARBA" id="ARBA00022694"/>
    </source>
</evidence>
<dbReference type="RefSeq" id="WP_013175462.1">
    <property type="nucleotide sequence ID" value="NC_014220.1"/>
</dbReference>
<dbReference type="FunFam" id="3.30.160.20:FF:000003">
    <property type="entry name" value="Ribonuclease 3"/>
    <property type="match status" value="1"/>
</dbReference>
<organism evidence="18 19">
    <name type="scientific">Syntrophothermus lipocalidus (strain DSM 12680 / TGB-C1)</name>
    <dbReference type="NCBI Taxonomy" id="643648"/>
    <lineage>
        <taxon>Bacteria</taxon>
        <taxon>Bacillati</taxon>
        <taxon>Bacillota</taxon>
        <taxon>Clostridia</taxon>
        <taxon>Eubacteriales</taxon>
        <taxon>Syntrophomonadaceae</taxon>
        <taxon>Syntrophothermus</taxon>
    </lineage>
</organism>
<dbReference type="AlphaFoldDB" id="D7CMX5"/>
<dbReference type="InterPro" id="IPR036389">
    <property type="entry name" value="RNase_III_sf"/>
</dbReference>
<keyword evidence="6 15" id="KW-0698">rRNA processing</keyword>
<feature type="domain" description="DRBM" evidence="16">
    <location>
        <begin position="161"/>
        <end position="230"/>
    </location>
</feature>
<feature type="binding site" evidence="15">
    <location>
        <position position="48"/>
    </location>
    <ligand>
        <name>Mg(2+)</name>
        <dbReference type="ChEBI" id="CHEBI:18420"/>
    </ligand>
</feature>
<feature type="domain" description="RNase III" evidence="17">
    <location>
        <begin position="4"/>
        <end position="135"/>
    </location>
</feature>
<comment type="function">
    <text evidence="15">Digests double-stranded RNA. Involved in the processing of primary rRNA transcript to yield the immediate precursors to the large and small rRNAs (23S and 16S). Processes some mRNAs, and tRNAs when they are encoded in the rRNA operon. Processes pre-crRNA and tracrRNA of type II CRISPR loci if present in the organism.</text>
</comment>